<evidence type="ECO:0000256" key="10">
    <source>
        <dbReference type="ARBA" id="ARBA00023002"/>
    </source>
</evidence>
<accession>A0A212FKX1</accession>
<evidence type="ECO:0000256" key="12">
    <source>
        <dbReference type="ARBA" id="ARBA00023033"/>
    </source>
</evidence>
<evidence type="ECO:0000256" key="11">
    <source>
        <dbReference type="ARBA" id="ARBA00023004"/>
    </source>
</evidence>
<dbReference type="InterPro" id="IPR050476">
    <property type="entry name" value="Insect_CytP450_Detox"/>
</dbReference>
<sequence>MAIIKIQDYAYELLILLLMAFTVLYVWFQYKFTYWSSKGVFSPTPVFLFGNIQDVIKRKTQFFQPYCDNYFKYKHLPYIGMYCFNKPVLSIHDAELAKHILIKDFEHFQSHGIFSGGVGDPLAGHLFNLHGSAWKLLRNKITSAFSSCKLKCMYPLVEKISKEALGYGDLLHARSESINFSEFYEKYTMEIIGNVGFGVECNGFKNSNSEFYLRGHEYFNPNSMYWTLIRALAFFMPNFFDKLKIRRINPDIINFFDNLVRETVEYRRKHSYKRNDFLQTLIDLNNDSSKCEERESQKGVFTLTDVTSNTMLYMFAGYETSATTGQFAAYELAKNPHIQTKAREEIRRVLAKYDGECSYEAQGEMTYMNMILDETMRMYPPLRSLYRGCTKEYRIPDSDVTIEEGTLVLIPIHAIQMDPEIFQDPETFDPERFSPDRKKLIHPCHWMPFGEGPRKCLGLRQGYIQSKLALVKLLHKYELLLDDRTAVPMKIKATSLACAADGGVWIRLKKLTDAVN</sequence>
<dbReference type="InterPro" id="IPR001128">
    <property type="entry name" value="Cyt_P450"/>
</dbReference>
<evidence type="ECO:0000256" key="2">
    <source>
        <dbReference type="ARBA" id="ARBA00004174"/>
    </source>
</evidence>
<evidence type="ECO:0000256" key="1">
    <source>
        <dbReference type="ARBA" id="ARBA00001971"/>
    </source>
</evidence>
<gene>
    <name evidence="17" type="ORF">KGM_202332</name>
</gene>
<comment type="subcellular location">
    <subcellularLocation>
        <location evidence="3">Endoplasmic reticulum membrane</location>
        <topology evidence="3">Peripheral membrane protein</topology>
    </subcellularLocation>
    <subcellularLocation>
        <location evidence="2">Microsome membrane</location>
        <topology evidence="2">Peripheral membrane protein</topology>
    </subcellularLocation>
</comment>
<dbReference type="InterPro" id="IPR036396">
    <property type="entry name" value="Cyt_P450_sf"/>
</dbReference>
<feature type="binding site" description="axial binding residue" evidence="15">
    <location>
        <position position="456"/>
    </location>
    <ligand>
        <name>heme</name>
        <dbReference type="ChEBI" id="CHEBI:30413"/>
    </ligand>
    <ligandPart>
        <name>Fe</name>
        <dbReference type="ChEBI" id="CHEBI:18248"/>
    </ligandPart>
</feature>
<evidence type="ECO:0000256" key="6">
    <source>
        <dbReference type="ARBA" id="ARBA00022617"/>
    </source>
</evidence>
<evidence type="ECO:0000256" key="16">
    <source>
        <dbReference type="RuleBase" id="RU000461"/>
    </source>
</evidence>
<dbReference type="PANTHER" id="PTHR24292">
    <property type="entry name" value="CYTOCHROME P450"/>
    <property type="match status" value="1"/>
</dbReference>
<keyword evidence="18" id="KW-1185">Reference proteome</keyword>
<dbReference type="EMBL" id="AGBW02007950">
    <property type="protein sequence ID" value="OWR54384.1"/>
    <property type="molecule type" value="Genomic_DNA"/>
</dbReference>
<dbReference type="eggNOG" id="KOG0158">
    <property type="taxonomic scope" value="Eukaryota"/>
</dbReference>
<dbReference type="PANTHER" id="PTHR24292:SF54">
    <property type="entry name" value="CYP9F3-RELATED"/>
    <property type="match status" value="1"/>
</dbReference>
<evidence type="ECO:0000256" key="15">
    <source>
        <dbReference type="PIRSR" id="PIRSR602401-1"/>
    </source>
</evidence>
<organism evidence="17 18">
    <name type="scientific">Danaus plexippus plexippus</name>
    <dbReference type="NCBI Taxonomy" id="278856"/>
    <lineage>
        <taxon>Eukaryota</taxon>
        <taxon>Metazoa</taxon>
        <taxon>Ecdysozoa</taxon>
        <taxon>Arthropoda</taxon>
        <taxon>Hexapoda</taxon>
        <taxon>Insecta</taxon>
        <taxon>Pterygota</taxon>
        <taxon>Neoptera</taxon>
        <taxon>Endopterygota</taxon>
        <taxon>Lepidoptera</taxon>
        <taxon>Glossata</taxon>
        <taxon>Ditrysia</taxon>
        <taxon>Papilionoidea</taxon>
        <taxon>Nymphalidae</taxon>
        <taxon>Danainae</taxon>
        <taxon>Danaini</taxon>
        <taxon>Danaina</taxon>
        <taxon>Danaus</taxon>
        <taxon>Danaus</taxon>
    </lineage>
</organism>
<keyword evidence="11 15" id="KW-0408">Iron</keyword>
<proteinExistence type="inferred from homology"/>
<keyword evidence="7 15" id="KW-0479">Metal-binding</keyword>
<dbReference type="PROSITE" id="PS00086">
    <property type="entry name" value="CYTOCHROME_P450"/>
    <property type="match status" value="1"/>
</dbReference>
<keyword evidence="12 16" id="KW-0503">Monooxygenase</keyword>
<name>A0A212FKX1_DANPL</name>
<dbReference type="Proteomes" id="UP000007151">
    <property type="component" value="Unassembled WGS sequence"/>
</dbReference>
<evidence type="ECO:0000313" key="17">
    <source>
        <dbReference type="EMBL" id="OWR54384.1"/>
    </source>
</evidence>
<evidence type="ECO:0000256" key="8">
    <source>
        <dbReference type="ARBA" id="ARBA00022824"/>
    </source>
</evidence>
<dbReference type="InterPro" id="IPR002401">
    <property type="entry name" value="Cyt_P450_E_grp-I"/>
</dbReference>
<dbReference type="STRING" id="278856.A0A212FKX1"/>
<dbReference type="Pfam" id="PF00067">
    <property type="entry name" value="p450"/>
    <property type="match status" value="1"/>
</dbReference>
<evidence type="ECO:0000256" key="13">
    <source>
        <dbReference type="ARBA" id="ARBA00023136"/>
    </source>
</evidence>
<dbReference type="GO" id="GO:0005789">
    <property type="term" value="C:endoplasmic reticulum membrane"/>
    <property type="evidence" value="ECO:0007669"/>
    <property type="project" value="UniProtKB-SubCell"/>
</dbReference>
<comment type="similarity">
    <text evidence="4 16">Belongs to the cytochrome P450 family.</text>
</comment>
<dbReference type="FunCoup" id="A0A212FKX1">
    <property type="interactions" value="271"/>
</dbReference>
<evidence type="ECO:0000313" key="18">
    <source>
        <dbReference type="Proteomes" id="UP000007151"/>
    </source>
</evidence>
<comment type="caution">
    <text evidence="17">The sequence shown here is derived from an EMBL/GenBank/DDBJ whole genome shotgun (WGS) entry which is preliminary data.</text>
</comment>
<dbReference type="GO" id="GO:0005506">
    <property type="term" value="F:iron ion binding"/>
    <property type="evidence" value="ECO:0007669"/>
    <property type="project" value="InterPro"/>
</dbReference>
<evidence type="ECO:0000256" key="4">
    <source>
        <dbReference type="ARBA" id="ARBA00010617"/>
    </source>
</evidence>
<comment type="cofactor">
    <cofactor evidence="1 15">
        <name>heme</name>
        <dbReference type="ChEBI" id="CHEBI:30413"/>
    </cofactor>
</comment>
<dbReference type="KEGG" id="dpl:KGM_202332"/>
<keyword evidence="8" id="KW-0256">Endoplasmic reticulum</keyword>
<evidence type="ECO:0000256" key="14">
    <source>
        <dbReference type="ARBA" id="ARBA00047827"/>
    </source>
</evidence>
<dbReference type="OrthoDB" id="2789670at2759"/>
<keyword evidence="10 16" id="KW-0560">Oxidoreductase</keyword>
<reference evidence="17 18" key="1">
    <citation type="journal article" date="2011" name="Cell">
        <title>The monarch butterfly genome yields insights into long-distance migration.</title>
        <authorList>
            <person name="Zhan S."/>
            <person name="Merlin C."/>
            <person name="Boore J.L."/>
            <person name="Reppert S.M."/>
        </authorList>
    </citation>
    <scope>NUCLEOTIDE SEQUENCE [LARGE SCALE GENOMIC DNA]</scope>
    <source>
        <strain evidence="17">F-2</strain>
    </source>
</reference>
<evidence type="ECO:0000256" key="7">
    <source>
        <dbReference type="ARBA" id="ARBA00022723"/>
    </source>
</evidence>
<evidence type="ECO:0000256" key="5">
    <source>
        <dbReference type="ARBA" id="ARBA00012109"/>
    </source>
</evidence>
<dbReference type="SUPFAM" id="SSF48264">
    <property type="entry name" value="Cytochrome P450"/>
    <property type="match status" value="1"/>
</dbReference>
<dbReference type="AlphaFoldDB" id="A0A212FKX1"/>
<dbReference type="PRINTS" id="PR00463">
    <property type="entry name" value="EP450I"/>
</dbReference>
<dbReference type="Gene3D" id="1.10.630.10">
    <property type="entry name" value="Cytochrome P450"/>
    <property type="match status" value="1"/>
</dbReference>
<dbReference type="CDD" id="cd11056">
    <property type="entry name" value="CYP6-like"/>
    <property type="match status" value="1"/>
</dbReference>
<dbReference type="GO" id="GO:0020037">
    <property type="term" value="F:heme binding"/>
    <property type="evidence" value="ECO:0007669"/>
    <property type="project" value="InterPro"/>
</dbReference>
<keyword evidence="6 15" id="KW-0349">Heme</keyword>
<dbReference type="GO" id="GO:0016712">
    <property type="term" value="F:oxidoreductase activity, acting on paired donors, with incorporation or reduction of molecular oxygen, reduced flavin or flavoprotein as one donor, and incorporation of one atom of oxygen"/>
    <property type="evidence" value="ECO:0007669"/>
    <property type="project" value="UniProtKB-EC"/>
</dbReference>
<evidence type="ECO:0000256" key="9">
    <source>
        <dbReference type="ARBA" id="ARBA00022848"/>
    </source>
</evidence>
<dbReference type="EC" id="1.14.14.1" evidence="5"/>
<keyword evidence="9" id="KW-0492">Microsome</keyword>
<dbReference type="FunFam" id="1.10.630.10:FF:000042">
    <property type="entry name" value="Cytochrome P450"/>
    <property type="match status" value="1"/>
</dbReference>
<evidence type="ECO:0000256" key="3">
    <source>
        <dbReference type="ARBA" id="ARBA00004406"/>
    </source>
</evidence>
<dbReference type="InterPro" id="IPR017972">
    <property type="entry name" value="Cyt_P450_CS"/>
</dbReference>
<dbReference type="PRINTS" id="PR00385">
    <property type="entry name" value="P450"/>
</dbReference>
<keyword evidence="13" id="KW-0472">Membrane</keyword>
<protein>
    <recommendedName>
        <fullName evidence="5">unspecific monooxygenase</fullName>
        <ecNumber evidence="5">1.14.14.1</ecNumber>
    </recommendedName>
</protein>
<comment type="catalytic activity">
    <reaction evidence="14">
        <text>an organic molecule + reduced [NADPH--hemoprotein reductase] + O2 = an alcohol + oxidized [NADPH--hemoprotein reductase] + H2O + H(+)</text>
        <dbReference type="Rhea" id="RHEA:17149"/>
        <dbReference type="Rhea" id="RHEA-COMP:11964"/>
        <dbReference type="Rhea" id="RHEA-COMP:11965"/>
        <dbReference type="ChEBI" id="CHEBI:15377"/>
        <dbReference type="ChEBI" id="CHEBI:15378"/>
        <dbReference type="ChEBI" id="CHEBI:15379"/>
        <dbReference type="ChEBI" id="CHEBI:30879"/>
        <dbReference type="ChEBI" id="CHEBI:57618"/>
        <dbReference type="ChEBI" id="CHEBI:58210"/>
        <dbReference type="ChEBI" id="CHEBI:142491"/>
        <dbReference type="EC" id="1.14.14.1"/>
    </reaction>
</comment>